<dbReference type="OrthoDB" id="5984892at2759"/>
<dbReference type="EMBL" id="CP001330">
    <property type="protein sequence ID" value="ACO66031.1"/>
    <property type="molecule type" value="Genomic_DNA"/>
</dbReference>
<dbReference type="GeneID" id="8247509"/>
<gene>
    <name evidence="4" type="ORF">MICPUN_62224</name>
</gene>
<organism evidence="4 5">
    <name type="scientific">Micromonas commoda (strain RCC299 / NOUM17 / CCMP2709)</name>
    <name type="common">Picoplanktonic green alga</name>
    <dbReference type="NCBI Taxonomy" id="296587"/>
    <lineage>
        <taxon>Eukaryota</taxon>
        <taxon>Viridiplantae</taxon>
        <taxon>Chlorophyta</taxon>
        <taxon>Mamiellophyceae</taxon>
        <taxon>Mamiellales</taxon>
        <taxon>Mamiellaceae</taxon>
        <taxon>Micromonas</taxon>
    </lineage>
</organism>
<dbReference type="AlphaFoldDB" id="C1EDC8"/>
<keyword evidence="1" id="KW-1015">Disulfide bond</keyword>
<feature type="signal peptide" evidence="2">
    <location>
        <begin position="1"/>
        <end position="25"/>
    </location>
</feature>
<name>C1EDC8_MICCC</name>
<evidence type="ECO:0000313" key="5">
    <source>
        <dbReference type="Proteomes" id="UP000002009"/>
    </source>
</evidence>
<reference evidence="4 5" key="1">
    <citation type="journal article" date="2009" name="Science">
        <title>Green evolution and dynamic adaptations revealed by genomes of the marine picoeukaryotes Micromonas.</title>
        <authorList>
            <person name="Worden A.Z."/>
            <person name="Lee J.H."/>
            <person name="Mock T."/>
            <person name="Rouze P."/>
            <person name="Simmons M.P."/>
            <person name="Aerts A.L."/>
            <person name="Allen A.E."/>
            <person name="Cuvelier M.L."/>
            <person name="Derelle E."/>
            <person name="Everett M.V."/>
            <person name="Foulon E."/>
            <person name="Grimwood J."/>
            <person name="Gundlach H."/>
            <person name="Henrissat B."/>
            <person name="Napoli C."/>
            <person name="McDonald S.M."/>
            <person name="Parker M.S."/>
            <person name="Rombauts S."/>
            <person name="Salamov A."/>
            <person name="Von Dassow P."/>
            <person name="Badger J.H."/>
            <person name="Coutinho P.M."/>
            <person name="Demir E."/>
            <person name="Dubchak I."/>
            <person name="Gentemann C."/>
            <person name="Eikrem W."/>
            <person name="Gready J.E."/>
            <person name="John U."/>
            <person name="Lanier W."/>
            <person name="Lindquist E.A."/>
            <person name="Lucas S."/>
            <person name="Mayer K.F."/>
            <person name="Moreau H."/>
            <person name="Not F."/>
            <person name="Otillar R."/>
            <person name="Panaud O."/>
            <person name="Pangilinan J."/>
            <person name="Paulsen I."/>
            <person name="Piegu B."/>
            <person name="Poliakov A."/>
            <person name="Robbens S."/>
            <person name="Schmutz J."/>
            <person name="Toulza E."/>
            <person name="Wyss T."/>
            <person name="Zelensky A."/>
            <person name="Zhou K."/>
            <person name="Armbrust E.V."/>
            <person name="Bhattacharya D."/>
            <person name="Goodenough U.W."/>
            <person name="Van de Peer Y."/>
            <person name="Grigoriev I.V."/>
        </authorList>
    </citation>
    <scope>NUCLEOTIDE SEQUENCE [LARGE SCALE GENOMIC DNA]</scope>
    <source>
        <strain evidence="5">RCC299 / NOUM17</strain>
    </source>
</reference>
<evidence type="ECO:0000256" key="2">
    <source>
        <dbReference type="SAM" id="SignalP"/>
    </source>
</evidence>
<dbReference type="InParanoid" id="C1EDC8"/>
<evidence type="ECO:0000313" key="4">
    <source>
        <dbReference type="EMBL" id="ACO66031.1"/>
    </source>
</evidence>
<keyword evidence="2" id="KW-0732">Signal</keyword>
<sequence length="149" mass="16861">MVRVVRRVLAAVFALVLTLASTAEAKKEVPQVLCESCRATLTELRTMVDKTAKKQGRENAVTDAMEAICEDMYNFRTYAYPPPQMQKGCRTIMDRHEEEIETALWRGDENLVEFICGRPKGACHGVDMSEEAVNSKPMEIVKDFEDDEL</sequence>
<proteinExistence type="predicted"/>
<keyword evidence="5" id="KW-1185">Reference proteome</keyword>
<dbReference type="KEGG" id="mis:MICPUN_62224"/>
<dbReference type="eggNOG" id="ENOG502SDFX">
    <property type="taxonomic scope" value="Eukaryota"/>
</dbReference>
<protein>
    <recommendedName>
        <fullName evidence="3">Saposin B-type domain-containing protein</fullName>
    </recommendedName>
</protein>
<feature type="domain" description="Saposin B-type" evidence="3">
    <location>
        <begin position="30"/>
        <end position="127"/>
    </location>
</feature>
<evidence type="ECO:0000256" key="1">
    <source>
        <dbReference type="ARBA" id="ARBA00023157"/>
    </source>
</evidence>
<evidence type="ECO:0000259" key="3">
    <source>
        <dbReference type="PROSITE" id="PS50015"/>
    </source>
</evidence>
<dbReference type="InterPro" id="IPR008139">
    <property type="entry name" value="SaposinB_dom"/>
</dbReference>
<dbReference type="Proteomes" id="UP000002009">
    <property type="component" value="Chromosome 11"/>
</dbReference>
<dbReference type="PROSITE" id="PS50015">
    <property type="entry name" value="SAP_B"/>
    <property type="match status" value="1"/>
</dbReference>
<feature type="chain" id="PRO_5002908983" description="Saposin B-type domain-containing protein" evidence="2">
    <location>
        <begin position="26"/>
        <end position="149"/>
    </location>
</feature>
<accession>C1EDC8</accession>
<dbReference type="Gene3D" id="1.10.225.10">
    <property type="entry name" value="Saposin-like"/>
    <property type="match status" value="1"/>
</dbReference>
<dbReference type="RefSeq" id="XP_002504773.1">
    <property type="nucleotide sequence ID" value="XM_002504727.1"/>
</dbReference>